<keyword evidence="2" id="KW-0479">Metal-binding</keyword>
<keyword evidence="3" id="KW-0378">Hydrolase</keyword>
<evidence type="ECO:0000256" key="2">
    <source>
        <dbReference type="ARBA" id="ARBA00022723"/>
    </source>
</evidence>
<dbReference type="SUPFAM" id="SSF53187">
    <property type="entry name" value="Zn-dependent exopeptidases"/>
    <property type="match status" value="1"/>
</dbReference>
<name>A0A853IN15_9GAMM</name>
<dbReference type="InterPro" id="IPR055438">
    <property type="entry name" value="AstE_AspA_cat"/>
</dbReference>
<evidence type="ECO:0000313" key="7">
    <source>
        <dbReference type="Proteomes" id="UP000569732"/>
    </source>
</evidence>
<evidence type="ECO:0000256" key="4">
    <source>
        <dbReference type="ARBA" id="ARBA00022833"/>
    </source>
</evidence>
<evidence type="ECO:0000256" key="3">
    <source>
        <dbReference type="ARBA" id="ARBA00022801"/>
    </source>
</evidence>
<comment type="cofactor">
    <cofactor evidence="1">
        <name>Zn(2+)</name>
        <dbReference type="ChEBI" id="CHEBI:29105"/>
    </cofactor>
</comment>
<dbReference type="Pfam" id="PF24827">
    <property type="entry name" value="AstE_AspA_cat"/>
    <property type="match status" value="1"/>
</dbReference>
<reference evidence="6 7" key="1">
    <citation type="submission" date="2020-07" db="EMBL/GenBank/DDBJ databases">
        <title>Endozoicomonas sp. nov., isolated from sediment.</title>
        <authorList>
            <person name="Gu T."/>
        </authorList>
    </citation>
    <scope>NUCLEOTIDE SEQUENCE [LARGE SCALE GENOMIC DNA]</scope>
    <source>
        <strain evidence="6 7">SM1973</strain>
    </source>
</reference>
<dbReference type="GO" id="GO:0016788">
    <property type="term" value="F:hydrolase activity, acting on ester bonds"/>
    <property type="evidence" value="ECO:0007669"/>
    <property type="project" value="InterPro"/>
</dbReference>
<evidence type="ECO:0000256" key="1">
    <source>
        <dbReference type="ARBA" id="ARBA00001947"/>
    </source>
</evidence>
<dbReference type="Gene3D" id="3.40.630.10">
    <property type="entry name" value="Zn peptidases"/>
    <property type="match status" value="1"/>
</dbReference>
<feature type="domain" description="Succinylglutamate desuccinylase/Aspartoacylase catalytic" evidence="5">
    <location>
        <begin position="54"/>
        <end position="178"/>
    </location>
</feature>
<accession>A0A853IN15</accession>
<dbReference type="AlphaFoldDB" id="A0A853IN15"/>
<comment type="caution">
    <text evidence="6">The sequence shown here is derived from an EMBL/GenBank/DDBJ whole genome shotgun (WGS) entry which is preliminary data.</text>
</comment>
<keyword evidence="4" id="KW-0862">Zinc</keyword>
<organism evidence="6 7">
    <name type="scientific">Spartinivicinus marinus</name>
    <dbReference type="NCBI Taxonomy" id="2994442"/>
    <lineage>
        <taxon>Bacteria</taxon>
        <taxon>Pseudomonadati</taxon>
        <taxon>Pseudomonadota</taxon>
        <taxon>Gammaproteobacteria</taxon>
        <taxon>Oceanospirillales</taxon>
        <taxon>Zooshikellaceae</taxon>
        <taxon>Spartinivicinus</taxon>
    </lineage>
</organism>
<evidence type="ECO:0000313" key="6">
    <source>
        <dbReference type="EMBL" id="NYZ69206.1"/>
    </source>
</evidence>
<protein>
    <submittedName>
        <fullName evidence="6">Succinylglutamate desuccinylase/aspartoacylase family protein</fullName>
    </submittedName>
</protein>
<keyword evidence="7" id="KW-1185">Reference proteome</keyword>
<gene>
    <name evidence="6" type="ORF">H0A36_24620</name>
</gene>
<proteinExistence type="predicted"/>
<dbReference type="Proteomes" id="UP000569732">
    <property type="component" value="Unassembled WGS sequence"/>
</dbReference>
<dbReference type="EMBL" id="JACCKB010000067">
    <property type="protein sequence ID" value="NYZ69206.1"/>
    <property type="molecule type" value="Genomic_DNA"/>
</dbReference>
<sequence length="349" mass="39161">MEYFTMNKSTSSLINVWTQPDPEEIGHSIDEFLSRLKQPTIIQLSGLDDSRTRVISTLLHGNEPSGLYAVFNWLKSGKQPAVNTVFFVGAVTAALEHPRFFYRHLPDERDLNRCFKEPFDDYPGHVAKSFLDFLKEEQPECLIDIHNTSGSGPAFAVSICNDLAHQTLVSHFVDRLIVTNLRLGSLMELSEQDVPTITVECGGTQDEQAHLLAIESVDRFLSLDDVFQYSATDRELEILYNPVRIELKPDATIAYNMAPVDGVDITLPLNIEHLNFGVVDTDIQLGWLGERGIDCFQVVSHEGKDISQELLRVEGNQLFPKQPVKAFMITTNPIIAKSDCLFYAVTCQG</sequence>
<evidence type="ECO:0000259" key="5">
    <source>
        <dbReference type="Pfam" id="PF24827"/>
    </source>
</evidence>
<dbReference type="GO" id="GO:0046872">
    <property type="term" value="F:metal ion binding"/>
    <property type="evidence" value="ECO:0007669"/>
    <property type="project" value="UniProtKB-KW"/>
</dbReference>